<keyword evidence="1" id="KW-0436">Ligase</keyword>
<dbReference type="GO" id="GO:0004824">
    <property type="term" value="F:lysine-tRNA ligase activity"/>
    <property type="evidence" value="ECO:0007669"/>
    <property type="project" value="InterPro"/>
</dbReference>
<dbReference type="AlphaFoldDB" id="A0A423PSZ5"/>
<dbReference type="RefSeq" id="WP_123591245.1">
    <property type="nucleotide sequence ID" value="NZ_AYKF01000085.1"/>
</dbReference>
<dbReference type="PROSITE" id="PS50862">
    <property type="entry name" value="AA_TRNA_LIGASE_II"/>
    <property type="match status" value="1"/>
</dbReference>
<dbReference type="InterPro" id="IPR004525">
    <property type="entry name" value="EpmA"/>
</dbReference>
<evidence type="ECO:0000313" key="6">
    <source>
        <dbReference type="Proteomes" id="UP000285123"/>
    </source>
</evidence>
<reference evidence="5 6" key="1">
    <citation type="submission" date="2013-10" db="EMBL/GenBank/DDBJ databases">
        <title>Salinisphaera halophila YIM 95161 Genome Sequencing.</title>
        <authorList>
            <person name="Lai Q."/>
            <person name="Li C."/>
            <person name="Shao Z."/>
        </authorList>
    </citation>
    <scope>NUCLEOTIDE SEQUENCE [LARGE SCALE GENOMIC DNA]</scope>
    <source>
        <strain evidence="5 6">YIM 95161</strain>
    </source>
</reference>
<dbReference type="Pfam" id="PF00152">
    <property type="entry name" value="tRNA-synt_2"/>
    <property type="match status" value="1"/>
</dbReference>
<dbReference type="PANTHER" id="PTHR42918:SF6">
    <property type="entry name" value="ELONGATION FACTOR P--(R)-BETA-LYSINE LIGASE"/>
    <property type="match status" value="1"/>
</dbReference>
<dbReference type="NCBIfam" id="NF006828">
    <property type="entry name" value="PRK09350.1"/>
    <property type="match status" value="1"/>
</dbReference>
<dbReference type="PANTHER" id="PTHR42918">
    <property type="entry name" value="LYSYL-TRNA SYNTHETASE"/>
    <property type="match status" value="1"/>
</dbReference>
<dbReference type="Proteomes" id="UP000285123">
    <property type="component" value="Unassembled WGS sequence"/>
</dbReference>
<feature type="domain" description="Aminoacyl-transfer RNA synthetases class-II family profile" evidence="4">
    <location>
        <begin position="20"/>
        <end position="311"/>
    </location>
</feature>
<proteinExistence type="predicted"/>
<evidence type="ECO:0000256" key="1">
    <source>
        <dbReference type="ARBA" id="ARBA00022598"/>
    </source>
</evidence>
<gene>
    <name evidence="5" type="ORF">SAHL_09845</name>
</gene>
<evidence type="ECO:0000256" key="3">
    <source>
        <dbReference type="ARBA" id="ARBA00022840"/>
    </source>
</evidence>
<dbReference type="InterPro" id="IPR004364">
    <property type="entry name" value="Aa-tRNA-synt_II"/>
</dbReference>
<keyword evidence="2" id="KW-0547">Nucleotide-binding</keyword>
<keyword evidence="3" id="KW-0067">ATP-binding</keyword>
<comment type="caution">
    <text evidence="5">The sequence shown here is derived from an EMBL/GenBank/DDBJ whole genome shotgun (WGS) entry which is preliminary data.</text>
</comment>
<dbReference type="InterPro" id="IPR018149">
    <property type="entry name" value="Lys-tRNA-synth_II_C"/>
</dbReference>
<evidence type="ECO:0000256" key="2">
    <source>
        <dbReference type="ARBA" id="ARBA00022741"/>
    </source>
</evidence>
<dbReference type="InterPro" id="IPR045864">
    <property type="entry name" value="aa-tRNA-synth_II/BPL/LPL"/>
</dbReference>
<organism evidence="5 6">
    <name type="scientific">Salinisphaera orenii YIM 95161</name>
    <dbReference type="NCBI Taxonomy" id="1051139"/>
    <lineage>
        <taxon>Bacteria</taxon>
        <taxon>Pseudomonadati</taxon>
        <taxon>Pseudomonadota</taxon>
        <taxon>Gammaproteobacteria</taxon>
        <taxon>Salinisphaerales</taxon>
        <taxon>Salinisphaeraceae</taxon>
        <taxon>Salinisphaera</taxon>
    </lineage>
</organism>
<evidence type="ECO:0000259" key="4">
    <source>
        <dbReference type="PROSITE" id="PS50862"/>
    </source>
</evidence>
<dbReference type="GO" id="GO:0006430">
    <property type="term" value="P:lysyl-tRNA aminoacylation"/>
    <property type="evidence" value="ECO:0007669"/>
    <property type="project" value="InterPro"/>
</dbReference>
<evidence type="ECO:0000313" key="5">
    <source>
        <dbReference type="EMBL" id="ROO28641.1"/>
    </source>
</evidence>
<dbReference type="OrthoDB" id="9802326at2"/>
<dbReference type="GO" id="GO:0000049">
    <property type="term" value="F:tRNA binding"/>
    <property type="evidence" value="ECO:0007669"/>
    <property type="project" value="TreeGrafter"/>
</dbReference>
<name>A0A423PSZ5_9GAMM</name>
<keyword evidence="5" id="KW-0030">Aminoacyl-tRNA synthetase</keyword>
<dbReference type="EMBL" id="AYKF01000085">
    <property type="protein sequence ID" value="ROO28641.1"/>
    <property type="molecule type" value="Genomic_DNA"/>
</dbReference>
<dbReference type="GO" id="GO:0005829">
    <property type="term" value="C:cytosol"/>
    <property type="evidence" value="ECO:0007669"/>
    <property type="project" value="TreeGrafter"/>
</dbReference>
<dbReference type="PRINTS" id="PR00982">
    <property type="entry name" value="TRNASYNTHLYS"/>
</dbReference>
<dbReference type="GO" id="GO:0005524">
    <property type="term" value="F:ATP binding"/>
    <property type="evidence" value="ECO:0007669"/>
    <property type="project" value="UniProtKB-KW"/>
</dbReference>
<sequence>MTDEAPSWRPSATRETLARRAALLADVRRFMAERGVMEVDTGVIGRAPPAERGLDALSVKDAGWLAPSPEHALKRLLADGSDAIYQLGHVFRAGESGRWHNPEFSMLEWYRPGATMSDVVEETAALLATVADTSVVERVRYRDVFREHVGLDPLTAGPAALARVANERGVAPPGAPADSRVFWLDLLMSVVVQPRLGRDGPVCVSGFPADDAVLVEIEPADARLSRRFEIYWQGVELANGAQELTDPARARAAMARENEAREAAGVAPVPVDAALLAAMDYGLPASAGVALGVDRLLALMLGHDGIGAVLPFAWARR</sequence>
<dbReference type="NCBIfam" id="TIGR00462">
    <property type="entry name" value="genX"/>
    <property type="match status" value="1"/>
</dbReference>
<dbReference type="InterPro" id="IPR006195">
    <property type="entry name" value="aa-tRNA-synth_II"/>
</dbReference>
<dbReference type="SUPFAM" id="SSF55681">
    <property type="entry name" value="Class II aaRS and biotin synthetases"/>
    <property type="match status" value="1"/>
</dbReference>
<dbReference type="Gene3D" id="3.30.930.10">
    <property type="entry name" value="Bira Bifunctional Protein, Domain 2"/>
    <property type="match status" value="1"/>
</dbReference>
<protein>
    <submittedName>
        <fullName evidence="5">Lysyl-tRNA synthetase</fullName>
    </submittedName>
</protein>
<accession>A0A423PSZ5</accession>